<evidence type="ECO:0000256" key="1">
    <source>
        <dbReference type="SAM" id="SignalP"/>
    </source>
</evidence>
<evidence type="ECO:0000313" key="3">
    <source>
        <dbReference type="Proteomes" id="UP000323632"/>
    </source>
</evidence>
<feature type="chain" id="PRO_5024338270" description="Lipoprotein" evidence="1">
    <location>
        <begin position="20"/>
        <end position="156"/>
    </location>
</feature>
<sequence>MIVRKPNIAILLPMLFLFAACNDSTSDKADTVQNHPDTTKKITGQSGKKPIAGILGDFVISCGGGCAMTYHVKSIETISPATIKVIFEVEQYIDEAVSETFDEAYVFHYGNINTIERLIPGGKHENISEILMPDAQQSFKDFASRLIEVAATKKTG</sequence>
<organism evidence="2 3">
    <name type="scientific">Taibaiella lutea</name>
    <dbReference type="NCBI Taxonomy" id="2608001"/>
    <lineage>
        <taxon>Bacteria</taxon>
        <taxon>Pseudomonadati</taxon>
        <taxon>Bacteroidota</taxon>
        <taxon>Chitinophagia</taxon>
        <taxon>Chitinophagales</taxon>
        <taxon>Chitinophagaceae</taxon>
        <taxon>Taibaiella</taxon>
    </lineage>
</organism>
<evidence type="ECO:0000313" key="2">
    <source>
        <dbReference type="EMBL" id="KAA5534716.1"/>
    </source>
</evidence>
<comment type="caution">
    <text evidence="2">The sequence shown here is derived from an EMBL/GenBank/DDBJ whole genome shotgun (WGS) entry which is preliminary data.</text>
</comment>
<reference evidence="2 3" key="1">
    <citation type="submission" date="2019-09" db="EMBL/GenBank/DDBJ databases">
        <title>Genome sequence and assembly of Taibaiella sp.</title>
        <authorList>
            <person name="Chhetri G."/>
        </authorList>
    </citation>
    <scope>NUCLEOTIDE SEQUENCE [LARGE SCALE GENOMIC DNA]</scope>
    <source>
        <strain evidence="2 3">KVB11</strain>
    </source>
</reference>
<keyword evidence="1" id="KW-0732">Signal</keyword>
<dbReference type="Proteomes" id="UP000323632">
    <property type="component" value="Unassembled WGS sequence"/>
</dbReference>
<protein>
    <recommendedName>
        <fullName evidence="4">Lipoprotein</fullName>
    </recommendedName>
</protein>
<dbReference type="AlphaFoldDB" id="A0A5M6CI80"/>
<gene>
    <name evidence="2" type="ORF">F0919_08870</name>
</gene>
<dbReference type="PROSITE" id="PS51257">
    <property type="entry name" value="PROKAR_LIPOPROTEIN"/>
    <property type="match status" value="1"/>
</dbReference>
<evidence type="ECO:0008006" key="4">
    <source>
        <dbReference type="Google" id="ProtNLM"/>
    </source>
</evidence>
<keyword evidence="3" id="KW-1185">Reference proteome</keyword>
<accession>A0A5M6CI80</accession>
<name>A0A5M6CI80_9BACT</name>
<dbReference type="EMBL" id="VWSH01000002">
    <property type="protein sequence ID" value="KAA5534716.1"/>
    <property type="molecule type" value="Genomic_DNA"/>
</dbReference>
<feature type="signal peptide" evidence="1">
    <location>
        <begin position="1"/>
        <end position="19"/>
    </location>
</feature>
<proteinExistence type="predicted"/>
<dbReference type="RefSeq" id="WP_150032395.1">
    <property type="nucleotide sequence ID" value="NZ_VWSH01000002.1"/>
</dbReference>